<keyword evidence="6" id="KW-1185">Reference proteome</keyword>
<dbReference type="GO" id="GO:0005874">
    <property type="term" value="C:microtubule"/>
    <property type="evidence" value="ECO:0007669"/>
    <property type="project" value="UniProtKB-KW"/>
</dbReference>
<evidence type="ECO:0000313" key="5">
    <source>
        <dbReference type="EMBL" id="OBA28115.1"/>
    </source>
</evidence>
<keyword evidence="3" id="KW-0963">Cytoplasm</keyword>
<keyword evidence="4" id="KW-0175">Coiled coil</keyword>
<name>A0A1B7THK7_9ASCO</name>
<dbReference type="InterPro" id="IPR004226">
    <property type="entry name" value="TBCA"/>
</dbReference>
<evidence type="ECO:0000256" key="1">
    <source>
        <dbReference type="ARBA" id="ARBA00006806"/>
    </source>
</evidence>
<proteinExistence type="inferred from homology"/>
<organism evidence="5 6">
    <name type="scientific">Hanseniaspora valbyensis NRRL Y-1626</name>
    <dbReference type="NCBI Taxonomy" id="766949"/>
    <lineage>
        <taxon>Eukaryota</taxon>
        <taxon>Fungi</taxon>
        <taxon>Dikarya</taxon>
        <taxon>Ascomycota</taxon>
        <taxon>Saccharomycotina</taxon>
        <taxon>Saccharomycetes</taxon>
        <taxon>Saccharomycodales</taxon>
        <taxon>Saccharomycodaceae</taxon>
        <taxon>Hanseniaspora</taxon>
    </lineage>
</organism>
<dbReference type="Proteomes" id="UP000092321">
    <property type="component" value="Unassembled WGS sequence"/>
</dbReference>
<keyword evidence="3" id="KW-0206">Cytoskeleton</keyword>
<dbReference type="GO" id="GO:0048487">
    <property type="term" value="F:beta-tubulin binding"/>
    <property type="evidence" value="ECO:0007669"/>
    <property type="project" value="InterPro"/>
</dbReference>
<comment type="similarity">
    <text evidence="1 3">Belongs to the TBCA family.</text>
</comment>
<reference evidence="6" key="1">
    <citation type="journal article" date="2016" name="Proc. Natl. Acad. Sci. U.S.A.">
        <title>Comparative genomics of biotechnologically important yeasts.</title>
        <authorList>
            <person name="Riley R."/>
            <person name="Haridas S."/>
            <person name="Wolfe K.H."/>
            <person name="Lopes M.R."/>
            <person name="Hittinger C.T."/>
            <person name="Goeker M."/>
            <person name="Salamov A.A."/>
            <person name="Wisecaver J.H."/>
            <person name="Long T.M."/>
            <person name="Calvey C.H."/>
            <person name="Aerts A.L."/>
            <person name="Barry K.W."/>
            <person name="Choi C."/>
            <person name="Clum A."/>
            <person name="Coughlan A.Y."/>
            <person name="Deshpande S."/>
            <person name="Douglass A.P."/>
            <person name="Hanson S.J."/>
            <person name="Klenk H.-P."/>
            <person name="LaButti K.M."/>
            <person name="Lapidus A."/>
            <person name="Lindquist E.A."/>
            <person name="Lipzen A.M."/>
            <person name="Meier-Kolthoff J.P."/>
            <person name="Ohm R.A."/>
            <person name="Otillar R.P."/>
            <person name="Pangilinan J.L."/>
            <person name="Peng Y."/>
            <person name="Rokas A."/>
            <person name="Rosa C.A."/>
            <person name="Scheuner C."/>
            <person name="Sibirny A.A."/>
            <person name="Slot J.C."/>
            <person name="Stielow J.B."/>
            <person name="Sun H."/>
            <person name="Kurtzman C.P."/>
            <person name="Blackwell M."/>
            <person name="Grigoriev I.V."/>
            <person name="Jeffries T.W."/>
        </authorList>
    </citation>
    <scope>NUCLEOTIDE SEQUENCE [LARGE SCALE GENOMIC DNA]</scope>
    <source>
        <strain evidence="6">NRRL Y-1626</strain>
    </source>
</reference>
<dbReference type="OrthoDB" id="296187at2759"/>
<dbReference type="AlphaFoldDB" id="A0A1B7THK7"/>
<evidence type="ECO:0000256" key="4">
    <source>
        <dbReference type="SAM" id="Coils"/>
    </source>
</evidence>
<dbReference type="Pfam" id="PF02970">
    <property type="entry name" value="TBCA"/>
    <property type="match status" value="1"/>
</dbReference>
<gene>
    <name evidence="5" type="ORF">HANVADRAFT_51827</name>
</gene>
<dbReference type="SUPFAM" id="SSF46988">
    <property type="entry name" value="Tubulin chaperone cofactor A"/>
    <property type="match status" value="1"/>
</dbReference>
<evidence type="ECO:0000313" key="6">
    <source>
        <dbReference type="Proteomes" id="UP000092321"/>
    </source>
</evidence>
<comment type="caution">
    <text evidence="5">The sequence shown here is derived from an EMBL/GenBank/DDBJ whole genome shotgun (WGS) entry which is preliminary data.</text>
</comment>
<dbReference type="EMBL" id="LXPE01000005">
    <property type="protein sequence ID" value="OBA28115.1"/>
    <property type="molecule type" value="Genomic_DNA"/>
</dbReference>
<dbReference type="GO" id="GO:0007023">
    <property type="term" value="P:post-chaperonin tubulin folding pathway"/>
    <property type="evidence" value="ECO:0007669"/>
    <property type="project" value="UniProtKB-UniRule"/>
</dbReference>
<evidence type="ECO:0000256" key="3">
    <source>
        <dbReference type="RuleBase" id="RU364030"/>
    </source>
</evidence>
<sequence>MPPSKLYIKVKSLERLIKEETNYKEKLKHQQQNYEALSNSKNADQNELKLVKDLVEETSKVLIPQLFSKLEQFENDLNEYLVKHAIEIKDEVNNYKNNLTASNKNNTDLSSIISVPLEPHRRNVKLNNDMTSNNEPLDLDEFEYMKERIIYLFLTCADIKRKRYEDFNAKSISPKLATLEDAVNDDEIY</sequence>
<dbReference type="GO" id="GO:0007021">
    <property type="term" value="P:tubulin complex assembly"/>
    <property type="evidence" value="ECO:0007669"/>
    <property type="project" value="UniProtKB-UniRule"/>
</dbReference>
<keyword evidence="3" id="KW-0493">Microtubule</keyword>
<accession>A0A1B7THK7</accession>
<comment type="subunit">
    <text evidence="3">Supercomplex made of cofactors A to E. Cofactors A and D function by capturing and stabilizing tubulin in a quasi-native conformation. Cofactor E binds to the cofactor D-tubulin complex; interaction with cofactor C then causes the release of tubulin polypeptides that are committed to the native state.</text>
</comment>
<dbReference type="Gene3D" id="1.20.58.90">
    <property type="match status" value="1"/>
</dbReference>
<dbReference type="InterPro" id="IPR036126">
    <property type="entry name" value="TBCA_sf"/>
</dbReference>
<comment type="subcellular location">
    <subcellularLocation>
        <location evidence="3">Cytoplasm</location>
        <location evidence="3">Cytoskeleton</location>
    </subcellularLocation>
</comment>
<protein>
    <recommendedName>
        <fullName evidence="3">Tubulin-specific chaperone A</fullName>
    </recommendedName>
</protein>
<evidence type="ECO:0000256" key="2">
    <source>
        <dbReference type="ARBA" id="ARBA00023186"/>
    </source>
</evidence>
<feature type="coiled-coil region" evidence="4">
    <location>
        <begin position="10"/>
        <end position="47"/>
    </location>
</feature>
<keyword evidence="2 3" id="KW-0143">Chaperone</keyword>